<dbReference type="RefSeq" id="WP_212516286.1">
    <property type="nucleotide sequence ID" value="NZ_JAGSOH010000003.1"/>
</dbReference>
<evidence type="ECO:0000313" key="4">
    <source>
        <dbReference type="Proteomes" id="UP000676325"/>
    </source>
</evidence>
<reference evidence="3" key="1">
    <citation type="submission" date="2021-04" db="EMBL/GenBank/DDBJ databases">
        <title>Genome based classification of Actinospica acidithermotolerans sp. nov., an actinobacterium isolated from an Indonesian hot spring.</title>
        <authorList>
            <person name="Kusuma A.B."/>
            <person name="Putra K.E."/>
            <person name="Nafisah S."/>
            <person name="Loh J."/>
            <person name="Nouioui I."/>
            <person name="Goodfellow M."/>
        </authorList>
    </citation>
    <scope>NUCLEOTIDE SEQUENCE</scope>
    <source>
        <strain evidence="3">MGRD01-02</strain>
    </source>
</reference>
<dbReference type="GO" id="GO:0004555">
    <property type="term" value="F:alpha,alpha-trehalase activity"/>
    <property type="evidence" value="ECO:0007669"/>
    <property type="project" value="TreeGrafter"/>
</dbReference>
<dbReference type="SUPFAM" id="SSF48208">
    <property type="entry name" value="Six-hairpin glycosidases"/>
    <property type="match status" value="1"/>
</dbReference>
<accession>A0A941E7B2</accession>
<dbReference type="Proteomes" id="UP000676325">
    <property type="component" value="Unassembled WGS sequence"/>
</dbReference>
<dbReference type="Gene3D" id="2.60.420.10">
    <property type="entry name" value="Maltose phosphorylase, domain 3"/>
    <property type="match status" value="1"/>
</dbReference>
<dbReference type="InterPro" id="IPR005194">
    <property type="entry name" value="Glyco_hydro_65_C"/>
</dbReference>
<dbReference type="GO" id="GO:0016757">
    <property type="term" value="F:glycosyltransferase activity"/>
    <property type="evidence" value="ECO:0007669"/>
    <property type="project" value="UniProtKB-ARBA"/>
</dbReference>
<dbReference type="EMBL" id="JAGSOH010000003">
    <property type="protein sequence ID" value="MBR7825127.1"/>
    <property type="molecule type" value="Genomic_DNA"/>
</dbReference>
<dbReference type="Gene3D" id="1.50.10.10">
    <property type="match status" value="1"/>
</dbReference>
<name>A0A941E7B2_9ACTN</name>
<comment type="caution">
    <text evidence="3">The sequence shown here is derived from an EMBL/GenBank/DDBJ whole genome shotgun (WGS) entry which is preliminary data.</text>
</comment>
<dbReference type="CDD" id="cd04083">
    <property type="entry name" value="CBM35_Lmo2446-like"/>
    <property type="match status" value="1"/>
</dbReference>
<dbReference type="SUPFAM" id="SSF74650">
    <property type="entry name" value="Galactose mutarotase-like"/>
    <property type="match status" value="1"/>
</dbReference>
<dbReference type="InterPro" id="IPR012341">
    <property type="entry name" value="6hp_glycosidase-like_sf"/>
</dbReference>
<evidence type="ECO:0000259" key="2">
    <source>
        <dbReference type="PROSITE" id="PS51175"/>
    </source>
</evidence>
<dbReference type="InterPro" id="IPR005195">
    <property type="entry name" value="Glyco_hydro_65_M"/>
</dbReference>
<dbReference type="PROSITE" id="PS51175">
    <property type="entry name" value="CBM6"/>
    <property type="match status" value="1"/>
</dbReference>
<dbReference type="InterPro" id="IPR008979">
    <property type="entry name" value="Galactose-bd-like_sf"/>
</dbReference>
<dbReference type="InterPro" id="IPR037018">
    <property type="entry name" value="GH65_N"/>
</dbReference>
<dbReference type="Pfam" id="PF03633">
    <property type="entry name" value="Glyco_hydro_65C"/>
    <property type="match status" value="1"/>
</dbReference>
<dbReference type="Pfam" id="PF03632">
    <property type="entry name" value="Glyco_hydro_65m"/>
    <property type="match status" value="1"/>
</dbReference>
<dbReference type="InterPro" id="IPR013783">
    <property type="entry name" value="Ig-like_fold"/>
</dbReference>
<keyword evidence="4" id="KW-1185">Reference proteome</keyword>
<dbReference type="InterPro" id="IPR005196">
    <property type="entry name" value="Glyco_hydro_65_N"/>
</dbReference>
<sequence length="1107" mass="114825">MLSAASYGNADFTRMPFVGNGYLAQRLPAIGEGFQGALGPSGYQLDQIPKQRMTTSIVAGVYNKGLSSSVPGTEYIASLPTWSTMDLGVGGQTLDASTAASQISDYRQSVDMLHGVVSTSLTWTPQAGDATAVSFQVLANQAQMHLGEVQVSVTPSWSGDLSLSALLDGSSAQGINPTSRAVDTRAHTSSVSLETPGADNVVDEVQHLVAGPGVSVTSSTADQPTANTATAGEDWTVPVQAGHTYVVTKYVGIATSNDTRDPSALAATTAVNAAHTGWNALLRQHEAAWAALWAPNVRVAGDETLQAATNMSYYTLYSSIRAGLSWSIPPAGLTSQDYNGDIFWDADTWMFPTLLALHPELAKSIVMFRYDTISQAEANAKANGYQGGVWSWDNGPDGVCGDLGHPMCVGFEDHLEGDIALAQWQYYEATGDTAWLRRYGYPVLKDIAEFWASRVTLGSDGLYHINGVTGPDEYTAGVNDESATNAGAIVALRDATTAAKLVGATADPAWSAIADKINIVTSADGTHAEYAGYTNETAKQADTVLMTYPFQYVTASATAAADLDRYMPVTDPNGPAMTASVESIIAAQVQQPGCLDYTLFENSYQPYLNGPYDQFAETQGAPALTGTGTGPAFDFATGAGGFLQTYVYGYAGLRWSTSALELAPTLPPQLKSGITISGLRYQGRSVTIAIGPKQTVVTLTDGAAVTVQSPRGTTKLTQGRPVVLPTARPDLDATDDLARCQNVVASSSQLNESPTAAVDGNSVTTWTAASTTSSYTVTLARQSSTGNAHITWGTTRPASYAVSVRSAAGSWQQVAIGQVPATGDLDMRWATVAGTAVRFDFGGGSAASIRDLTIPDASAADLVGSLSGAPATAPGASISETLTLKNPSDVEARDVTSDLAVPQGWTVTADPASVDIAAGASATVTWTVTPPASQSATTATLTATTSWQGVAARDATTATTSLDVIQPKALGATMQAEDGALGGGASVDGNHNGYTGTGFVDNWYEGASDTFLVTVPTAGVYPVSVRYANSLGGQAPPLQNITRTTSLTTGSLTAPTTQQLQLPVTGSWDTWGTVTEQVALPAGTDLIQLSVGPDDDGSVNIDSIAVG</sequence>
<dbReference type="AlphaFoldDB" id="A0A941E7B2"/>
<dbReference type="Gene3D" id="2.70.98.40">
    <property type="entry name" value="Glycoside hydrolase, family 65, N-terminal domain"/>
    <property type="match status" value="1"/>
</dbReference>
<dbReference type="InterPro" id="IPR008928">
    <property type="entry name" value="6-hairpin_glycosidase_sf"/>
</dbReference>
<feature type="domain" description="CBM6" evidence="2">
    <location>
        <begin position="972"/>
        <end position="1107"/>
    </location>
</feature>
<dbReference type="InterPro" id="IPR005084">
    <property type="entry name" value="CBM6"/>
</dbReference>
<dbReference type="Pfam" id="PF03422">
    <property type="entry name" value="CBM_6"/>
    <property type="match status" value="1"/>
</dbReference>
<dbReference type="Pfam" id="PF03636">
    <property type="entry name" value="Glyco_hydro_65N"/>
    <property type="match status" value="1"/>
</dbReference>
<evidence type="ECO:0000256" key="1">
    <source>
        <dbReference type="ARBA" id="ARBA00023295"/>
    </source>
</evidence>
<evidence type="ECO:0000313" key="3">
    <source>
        <dbReference type="EMBL" id="MBR7825127.1"/>
    </source>
</evidence>
<dbReference type="SUPFAM" id="SSF49785">
    <property type="entry name" value="Galactose-binding domain-like"/>
    <property type="match status" value="2"/>
</dbReference>
<keyword evidence="1" id="KW-0326">Glycosidase</keyword>
<dbReference type="Gene3D" id="2.60.40.10">
    <property type="entry name" value="Immunoglobulins"/>
    <property type="match status" value="1"/>
</dbReference>
<dbReference type="GO" id="GO:0030246">
    <property type="term" value="F:carbohydrate binding"/>
    <property type="evidence" value="ECO:0007669"/>
    <property type="project" value="InterPro"/>
</dbReference>
<keyword evidence="1" id="KW-0378">Hydrolase</keyword>
<dbReference type="Gene3D" id="2.60.120.260">
    <property type="entry name" value="Galactose-binding domain-like"/>
    <property type="match status" value="2"/>
</dbReference>
<dbReference type="InterPro" id="IPR018905">
    <property type="entry name" value="A-galactase_NEW3"/>
</dbReference>
<dbReference type="Pfam" id="PF10633">
    <property type="entry name" value="NPCBM_assoc"/>
    <property type="match status" value="1"/>
</dbReference>
<gene>
    <name evidence="3" type="ORF">KDK95_02325</name>
</gene>
<proteinExistence type="predicted"/>
<protein>
    <submittedName>
        <fullName evidence="3">Carbohydrate-binding protein</fullName>
    </submittedName>
</protein>
<organism evidence="3 4">
    <name type="scientific">Actinospica acidithermotolerans</name>
    <dbReference type="NCBI Taxonomy" id="2828514"/>
    <lineage>
        <taxon>Bacteria</taxon>
        <taxon>Bacillati</taxon>
        <taxon>Actinomycetota</taxon>
        <taxon>Actinomycetes</taxon>
        <taxon>Catenulisporales</taxon>
        <taxon>Actinospicaceae</taxon>
        <taxon>Actinospica</taxon>
    </lineage>
</organism>
<dbReference type="GO" id="GO:0005993">
    <property type="term" value="P:trehalose catabolic process"/>
    <property type="evidence" value="ECO:0007669"/>
    <property type="project" value="TreeGrafter"/>
</dbReference>
<dbReference type="InterPro" id="IPR011013">
    <property type="entry name" value="Gal_mutarotase_sf_dom"/>
</dbReference>
<dbReference type="PANTHER" id="PTHR11051">
    <property type="entry name" value="GLYCOSYL HYDROLASE-RELATED"/>
    <property type="match status" value="1"/>
</dbReference>
<dbReference type="PANTHER" id="PTHR11051:SF8">
    <property type="entry name" value="PROTEIN-GLUCOSYLGALACTOSYLHYDROXYLYSINE GLUCOSIDASE"/>
    <property type="match status" value="1"/>
</dbReference>